<accession>A0A8R1DSQ4</accession>
<evidence type="ECO:0000256" key="1">
    <source>
        <dbReference type="SAM" id="SignalP"/>
    </source>
</evidence>
<reference evidence="2" key="2">
    <citation type="submission" date="2022-06" db="UniProtKB">
        <authorList>
            <consortium name="EnsemblMetazoa"/>
        </authorList>
    </citation>
    <scope>IDENTIFICATION</scope>
    <source>
        <strain evidence="2">DF5081</strain>
    </source>
</reference>
<name>A0A8R1DSQ4_CAEJA</name>
<evidence type="ECO:0008006" key="4">
    <source>
        <dbReference type="Google" id="ProtNLM"/>
    </source>
</evidence>
<dbReference type="OMA" id="RQISAIY"/>
<reference evidence="3" key="1">
    <citation type="submission" date="2010-08" db="EMBL/GenBank/DDBJ databases">
        <authorList>
            <consortium name="Caenorhabditis japonica Sequencing Consortium"/>
            <person name="Wilson R.K."/>
        </authorList>
    </citation>
    <scope>NUCLEOTIDE SEQUENCE [LARGE SCALE GENOMIC DNA]</scope>
    <source>
        <strain evidence="3">DF5081</strain>
    </source>
</reference>
<dbReference type="EnsemblMetazoa" id="CJA09743.1">
    <property type="protein sequence ID" value="CJA09743.1"/>
    <property type="gene ID" value="WBGene00128945"/>
</dbReference>
<proteinExistence type="predicted"/>
<keyword evidence="3" id="KW-1185">Reference proteome</keyword>
<feature type="signal peptide" evidence="1">
    <location>
        <begin position="1"/>
        <end position="18"/>
    </location>
</feature>
<dbReference type="AlphaFoldDB" id="A0A8R1DSQ4"/>
<feature type="chain" id="PRO_5035863302" description="SXP/RAL-2 family protein Ani s 5-like cation-binding domain-containing protein" evidence="1">
    <location>
        <begin position="19"/>
        <end position="158"/>
    </location>
</feature>
<protein>
    <recommendedName>
        <fullName evidence="4">SXP/RAL-2 family protein Ani s 5-like cation-binding domain-containing protein</fullName>
    </recommendedName>
</protein>
<keyword evidence="1" id="KW-0732">Signal</keyword>
<sequence>MLSLPLISLLFLSSATSAFRGLPSLPGYLNAFGDGPSRSGSSSLSSSSEDRGEQGLYYTRGSRVNVYPRVYNGLEVLGDEKEKDPVLAQIRQNVESDIKQISDEVGLVSKLISAIYNNQSISVEARNNEIQVLHERHPKIVPAILNLIGKLHQWRFSG</sequence>
<dbReference type="Proteomes" id="UP000005237">
    <property type="component" value="Unassembled WGS sequence"/>
</dbReference>
<evidence type="ECO:0000313" key="2">
    <source>
        <dbReference type="EnsemblMetazoa" id="CJA09743.1"/>
    </source>
</evidence>
<organism evidence="2 3">
    <name type="scientific">Caenorhabditis japonica</name>
    <dbReference type="NCBI Taxonomy" id="281687"/>
    <lineage>
        <taxon>Eukaryota</taxon>
        <taxon>Metazoa</taxon>
        <taxon>Ecdysozoa</taxon>
        <taxon>Nematoda</taxon>
        <taxon>Chromadorea</taxon>
        <taxon>Rhabditida</taxon>
        <taxon>Rhabditina</taxon>
        <taxon>Rhabditomorpha</taxon>
        <taxon>Rhabditoidea</taxon>
        <taxon>Rhabditidae</taxon>
        <taxon>Peloderinae</taxon>
        <taxon>Caenorhabditis</taxon>
    </lineage>
</organism>
<evidence type="ECO:0000313" key="3">
    <source>
        <dbReference type="Proteomes" id="UP000005237"/>
    </source>
</evidence>